<accession>A0A6P8QC80</accession>
<evidence type="ECO:0000313" key="5">
    <source>
        <dbReference type="RefSeq" id="XP_033793951.1"/>
    </source>
</evidence>
<name>A0A6P8QC80_GEOSA</name>
<dbReference type="PANTHER" id="PTHR15682">
    <property type="entry name" value="UNHEALTHY RIBOSOME BIOGENESIS PROTEIN 2 HOMOLOG"/>
    <property type="match status" value="1"/>
</dbReference>
<dbReference type="Proteomes" id="UP000515159">
    <property type="component" value="Chromosome 3"/>
</dbReference>
<dbReference type="InterPro" id="IPR052609">
    <property type="entry name" value="Ribosome_Biogenesis_Reg"/>
</dbReference>
<dbReference type="RefSeq" id="XP_033793951.1">
    <property type="nucleotide sequence ID" value="XM_033938060.1"/>
</dbReference>
<dbReference type="GO" id="GO:0005730">
    <property type="term" value="C:nucleolus"/>
    <property type="evidence" value="ECO:0007669"/>
    <property type="project" value="TreeGrafter"/>
</dbReference>
<evidence type="ECO:0000313" key="4">
    <source>
        <dbReference type="RefSeq" id="XP_033793949.1"/>
    </source>
</evidence>
<dbReference type="PANTHER" id="PTHR15682:SF2">
    <property type="entry name" value="UNHEALTHY RIBOSOME BIOGENESIS PROTEIN 2 HOMOLOG"/>
    <property type="match status" value="1"/>
</dbReference>
<dbReference type="RefSeq" id="XP_033793949.1">
    <property type="nucleotide sequence ID" value="XM_033938058.1"/>
</dbReference>
<gene>
    <name evidence="3 4 5 6" type="primary">URB2</name>
</gene>
<dbReference type="RefSeq" id="XP_033793952.1">
    <property type="nucleotide sequence ID" value="XM_033938061.1"/>
</dbReference>
<keyword evidence="2" id="KW-1185">Reference proteome</keyword>
<evidence type="ECO:0000313" key="6">
    <source>
        <dbReference type="RefSeq" id="XP_033793952.1"/>
    </source>
</evidence>
<dbReference type="GeneID" id="117357450"/>
<dbReference type="Pfam" id="PF10441">
    <property type="entry name" value="Urb2"/>
    <property type="match status" value="1"/>
</dbReference>
<evidence type="ECO:0000313" key="3">
    <source>
        <dbReference type="RefSeq" id="XP_033793948.1"/>
    </source>
</evidence>
<evidence type="ECO:0000259" key="1">
    <source>
        <dbReference type="Pfam" id="PF10441"/>
    </source>
</evidence>
<organism evidence="2 4">
    <name type="scientific">Geotrypetes seraphini</name>
    <name type="common">Gaboon caecilian</name>
    <name type="synonym">Caecilia seraphini</name>
    <dbReference type="NCBI Taxonomy" id="260995"/>
    <lineage>
        <taxon>Eukaryota</taxon>
        <taxon>Metazoa</taxon>
        <taxon>Chordata</taxon>
        <taxon>Craniata</taxon>
        <taxon>Vertebrata</taxon>
        <taxon>Euteleostomi</taxon>
        <taxon>Amphibia</taxon>
        <taxon>Gymnophiona</taxon>
        <taxon>Geotrypetes</taxon>
    </lineage>
</organism>
<dbReference type="KEGG" id="gsh:117357450"/>
<dbReference type="CTD" id="9816"/>
<dbReference type="InterPro" id="IPR018849">
    <property type="entry name" value="Urb2/Npa2_C"/>
</dbReference>
<dbReference type="GO" id="GO:0042254">
    <property type="term" value="P:ribosome biogenesis"/>
    <property type="evidence" value="ECO:0007669"/>
    <property type="project" value="TreeGrafter"/>
</dbReference>
<proteinExistence type="predicted"/>
<feature type="domain" description="Nucleolar 27S pre-rRNA processing Urb2/Npa2 C-terminal" evidence="1">
    <location>
        <begin position="1347"/>
        <end position="1542"/>
    </location>
</feature>
<dbReference type="OrthoDB" id="160374at2759"/>
<protein>
    <submittedName>
        <fullName evidence="3 4">Unhealthy ribosome biogenesis protein 2 homolog</fullName>
    </submittedName>
</protein>
<reference evidence="3 4" key="1">
    <citation type="submission" date="2025-04" db="UniProtKB">
        <authorList>
            <consortium name="RefSeq"/>
        </authorList>
    </citation>
    <scope>IDENTIFICATION</scope>
</reference>
<dbReference type="RefSeq" id="XP_033793948.1">
    <property type="nucleotide sequence ID" value="XM_033938057.1"/>
</dbReference>
<evidence type="ECO:0000313" key="2">
    <source>
        <dbReference type="Proteomes" id="UP000515159"/>
    </source>
</evidence>
<sequence length="1550" mass="177038">MAAIYSGIYLKLKSTKTPWEDRLKLAHFAWISHHCILPNKEQVLLDWVSHALVGYHTKKLELDEDIAEKLWVYLDNILCSRKLESFTKDGKTVSLRFAIAQVINEKISQACTLRPQRGISTVLSCCRGILCTPALSVIYTAKQELLVELLSKLFQLACHQLMREEPVIPQVFDVLHLTLNQYLQNQRQQSNPNRTFGHVAKYLLQPSLLLRYLLMTRSWVKEDDVVHHHLSKEIRNKMEAMLQAGIFQVELFPSYKEELLLLKDTQEKKKGHVRTLLSPVSTLLTKLGDHTFCEPALHCATVANSLPILYKLFLDSYCKEGNLLVCFCLLTRLFDSEHLSFLGEDKEMPSTPTEWSLTLLAMEQLLTSVIDHDIYNVAVDRIRHEETQFQFYRRLAETLINNPQSSIPAWFRCLKALIVLNHLIVEPDLDDLVASAWIDADITDLRVQKAQEILLSTLFQTYARLRQFPKLFEEVLSVICRPAAEELRQPVLTASLTTKLCECLLELPPNQILDIWTLVLEKCQTLILPDIRGDSDMALKLLSMSSVLHTILFNMKSLNNTTPVPVVHRTQCLMVSMWTKLVKPLLHLLRDHYLVDNPPLWLEKVSNSALLLTYTWAEMNTLLILNCSKYVSPVHTSATSVFTASSAENWDFSFLLPEVNFWDKIVRLSNQFHSASKYYLELLMLQKMKKILMEVDFQYETNFKTLQHATAFILHSGTEKMNVEDPEPWNGNASTLNFLSYPVAHWHLIVSNVPILMPYMSANDLNSMADFILKTLPTVQNKEYSADPSMLITLEKVSESLLHSAVLPEIQALQCAFISSIIQQFNSMLCTSLPNVSKQVFCQLSADNIPWHEPFPSFKRDNTVQISSDSKQSKDELSICWTVLANVAQSILLQARAGPLGCLLEHQIDSLLSLLDILSKLTPDSFMPSDSTRCFLLLLSLTTITRPDGSCSTLKTLLFLRKCYHLLICLQNGRYFNSVFKVLHASDILEIVMNTLFEASQEWASCRGILSWLEFLQTIETFLESFLHVIIERRNSVRLNLVQFTSFLTKCNPCLEATSSRHWKNWNPQVEELLLMAQSVLCRVTMSHLQEQQDKKTPNMETLTAVLKPTVLSMGSTIQYSLRSKTLKQMVPSFSVACVTVLLESELSQRILSITTKDSSLKKSDALDGLQELQHIQLYRSFCSQIMKELCCAQENFQFLKSALRFLAVFCSVPDKNLREENFVITVFSTLKKLLAGPWITISVIENFEVELKELVAQLVEKCSLEEFYILMKLVLQGLEVSNIWKQNPKEVLSAITLMKPLLSCPVSGDSEKAFWFTAPQIITALVMLTQEASQDTLLIPIIIVPILEVVAALLRQGEGIIRNPHHVTLAFSILLIVPLDHLKMKDYYNIFLGIHEVLFSILQFHLQVMLKAVPSFLNCFHRLVASVMHEGRQKGDKGTTPELEVVLKCAHLVERMYTHIAAKTEEFTVFSPLIVAEYVNKLQKVTLHPAVKKHLTEGIYRILDLCIANDIKFLNASLQMGVREVFKELHNDYLHYHKMKNQGDEKYTA</sequence>